<dbReference type="InterPro" id="IPR006665">
    <property type="entry name" value="OmpA-like"/>
</dbReference>
<dbReference type="GO" id="GO:0016020">
    <property type="term" value="C:membrane"/>
    <property type="evidence" value="ECO:0007669"/>
    <property type="project" value="UniProtKB-UniRule"/>
</dbReference>
<accession>A0A1E8CN43</accession>
<gene>
    <name evidence="3" type="ORF">PHACT_02020</name>
</gene>
<evidence type="ECO:0000313" key="3">
    <source>
        <dbReference type="EMBL" id="OFE13869.1"/>
    </source>
</evidence>
<reference evidence="4" key="1">
    <citation type="submission" date="2016-07" db="EMBL/GenBank/DDBJ databases">
        <authorList>
            <person name="Florea S."/>
            <person name="Webb J.S."/>
            <person name="Jaromczyk J."/>
            <person name="Schardl C.L."/>
        </authorList>
    </citation>
    <scope>NUCLEOTIDE SEQUENCE [LARGE SCALE GENOMIC DNA]</scope>
    <source>
        <strain evidence="4">KCTC 42131</strain>
    </source>
</reference>
<keyword evidence="4" id="KW-1185">Reference proteome</keyword>
<comment type="caution">
    <text evidence="3">The sequence shown here is derived from an EMBL/GenBank/DDBJ whole genome shotgun (WGS) entry which is preliminary data.</text>
</comment>
<evidence type="ECO:0000259" key="2">
    <source>
        <dbReference type="PROSITE" id="PS51123"/>
    </source>
</evidence>
<dbReference type="AlphaFoldDB" id="A0A1E8CN43"/>
<dbReference type="STRING" id="1524254.PHACT_02020"/>
<keyword evidence="1" id="KW-0472">Membrane</keyword>
<protein>
    <recommendedName>
        <fullName evidence="2">OmpA-like domain-containing protein</fullName>
    </recommendedName>
</protein>
<dbReference type="Gene3D" id="2.60.40.2540">
    <property type="match status" value="1"/>
</dbReference>
<dbReference type="InterPro" id="IPR050330">
    <property type="entry name" value="Bact_OuterMem_StrucFunc"/>
</dbReference>
<dbReference type="CDD" id="cd07185">
    <property type="entry name" value="OmpA_C-like"/>
    <property type="match status" value="1"/>
</dbReference>
<dbReference type="SUPFAM" id="SSF103088">
    <property type="entry name" value="OmpA-like"/>
    <property type="match status" value="1"/>
</dbReference>
<dbReference type="InterPro" id="IPR041544">
    <property type="entry name" value="MotY_N"/>
</dbReference>
<evidence type="ECO:0000313" key="4">
    <source>
        <dbReference type="Proteomes" id="UP000175669"/>
    </source>
</evidence>
<proteinExistence type="predicted"/>
<dbReference type="Gene3D" id="3.30.1330.60">
    <property type="entry name" value="OmpA-like domain"/>
    <property type="match status" value="1"/>
</dbReference>
<dbReference type="PANTHER" id="PTHR30329">
    <property type="entry name" value="STATOR ELEMENT OF FLAGELLAR MOTOR COMPLEX"/>
    <property type="match status" value="1"/>
</dbReference>
<evidence type="ECO:0000256" key="1">
    <source>
        <dbReference type="PROSITE-ProRule" id="PRU00473"/>
    </source>
</evidence>
<dbReference type="EMBL" id="MASR01000001">
    <property type="protein sequence ID" value="OFE13869.1"/>
    <property type="molecule type" value="Genomic_DNA"/>
</dbReference>
<dbReference type="PROSITE" id="PS51123">
    <property type="entry name" value="OMPA_2"/>
    <property type="match status" value="1"/>
</dbReference>
<dbReference type="PRINTS" id="PR01023">
    <property type="entry name" value="NAFLGMOTY"/>
</dbReference>
<feature type="domain" description="OmpA-like" evidence="2">
    <location>
        <begin position="156"/>
        <end position="275"/>
    </location>
</feature>
<organism evidence="3 4">
    <name type="scientific">Pseudohongiella acticola</name>
    <dbReference type="NCBI Taxonomy" id="1524254"/>
    <lineage>
        <taxon>Bacteria</taxon>
        <taxon>Pseudomonadati</taxon>
        <taxon>Pseudomonadota</taxon>
        <taxon>Gammaproteobacteria</taxon>
        <taxon>Pseudomonadales</taxon>
        <taxon>Pseudohongiellaceae</taxon>
        <taxon>Pseudohongiella</taxon>
    </lineage>
</organism>
<sequence length="275" mass="31041">MAPAGSVSSYYADIDVAGWQVDGSVFECLLTQQIPGFGQAVFYHQAGESLRFYLQTPDSPMQAGRALLTSQPPVWRQELAVRDLGYVDVEISKRPVTLTAQRSRMLMAELERGMVPTLMRGAWFNDQESVHVGLSPVHFGGAYSQYHTCTASLLPVNFGQIERSTVFWQTNQQELDEDMKAQLDNIVTYIEADPAVYGFEINGFTDGAGNPRENFELSRIRAFAVHQYLVDQGVNEDMLNTRFFGSAPQFRIVENERSAADRDRNRRVTVRLLRE</sequence>
<name>A0A1E8CN43_9GAMM</name>
<dbReference type="Pfam" id="PF18393">
    <property type="entry name" value="MotY_N"/>
    <property type="match status" value="1"/>
</dbReference>
<dbReference type="PANTHER" id="PTHR30329:SF17">
    <property type="entry name" value="LIPOPROTEIN YFIB-RELATED"/>
    <property type="match status" value="1"/>
</dbReference>
<dbReference type="Pfam" id="PF00691">
    <property type="entry name" value="OmpA"/>
    <property type="match status" value="1"/>
</dbReference>
<dbReference type="InterPro" id="IPR036737">
    <property type="entry name" value="OmpA-like_sf"/>
</dbReference>
<dbReference type="Proteomes" id="UP000175669">
    <property type="component" value="Unassembled WGS sequence"/>
</dbReference>